<feature type="region of interest" description="Disordered" evidence="2">
    <location>
        <begin position="153"/>
        <end position="176"/>
    </location>
</feature>
<comment type="caution">
    <text evidence="4">The sequence shown here is derived from an EMBL/GenBank/DDBJ whole genome shotgun (WGS) entry which is preliminary data.</text>
</comment>
<protein>
    <recommendedName>
        <fullName evidence="3">SRCR domain-containing protein</fullName>
    </recommendedName>
</protein>
<dbReference type="Proteomes" id="UP000075714">
    <property type="component" value="Unassembled WGS sequence"/>
</dbReference>
<evidence type="ECO:0000256" key="1">
    <source>
        <dbReference type="ARBA" id="ARBA00023157"/>
    </source>
</evidence>
<feature type="domain" description="SRCR" evidence="3">
    <location>
        <begin position="511"/>
        <end position="635"/>
    </location>
</feature>
<evidence type="ECO:0000313" key="5">
    <source>
        <dbReference type="Proteomes" id="UP000075714"/>
    </source>
</evidence>
<feature type="compositionally biased region" description="Pro residues" evidence="2">
    <location>
        <begin position="158"/>
        <end position="171"/>
    </location>
</feature>
<name>A0A150GI70_GONPE</name>
<gene>
    <name evidence="4" type="ORF">GPECTOR_21g748</name>
</gene>
<evidence type="ECO:0000259" key="3">
    <source>
        <dbReference type="PROSITE" id="PS50287"/>
    </source>
</evidence>
<dbReference type="PRINTS" id="PR00258">
    <property type="entry name" value="SPERACTRCPTR"/>
</dbReference>
<keyword evidence="1" id="KW-1015">Disulfide bond</keyword>
<feature type="compositionally biased region" description="Pro residues" evidence="2">
    <location>
        <begin position="1"/>
        <end position="21"/>
    </location>
</feature>
<feature type="region of interest" description="Disordered" evidence="2">
    <location>
        <begin position="1"/>
        <end position="22"/>
    </location>
</feature>
<feature type="domain" description="SRCR" evidence="3">
    <location>
        <begin position="23"/>
        <end position="153"/>
    </location>
</feature>
<accession>A0A150GI70</accession>
<dbReference type="Gene3D" id="3.10.250.10">
    <property type="entry name" value="SRCR-like domain"/>
    <property type="match status" value="1"/>
</dbReference>
<dbReference type="PANTHER" id="PTHR48071:SF18">
    <property type="entry name" value="DELETED IN MALIGNANT BRAIN TUMORS 1 PROTEIN-RELATED"/>
    <property type="match status" value="1"/>
</dbReference>
<reference evidence="5" key="1">
    <citation type="journal article" date="2016" name="Nat. Commun.">
        <title>The Gonium pectorale genome demonstrates co-option of cell cycle regulation during the evolution of multicellularity.</title>
        <authorList>
            <person name="Hanschen E.R."/>
            <person name="Marriage T.N."/>
            <person name="Ferris P.J."/>
            <person name="Hamaji T."/>
            <person name="Toyoda A."/>
            <person name="Fujiyama A."/>
            <person name="Neme R."/>
            <person name="Noguchi H."/>
            <person name="Minakuchi Y."/>
            <person name="Suzuki M."/>
            <person name="Kawai-Toyooka H."/>
            <person name="Smith D.R."/>
            <person name="Sparks H."/>
            <person name="Anderson J."/>
            <person name="Bakaric R."/>
            <person name="Luria V."/>
            <person name="Karger A."/>
            <person name="Kirschner M.W."/>
            <person name="Durand P.M."/>
            <person name="Michod R.E."/>
            <person name="Nozaki H."/>
            <person name="Olson B.J."/>
        </authorList>
    </citation>
    <scope>NUCLEOTIDE SEQUENCE [LARGE SCALE GENOMIC DNA]</scope>
    <source>
        <strain evidence="5">NIES-2863</strain>
    </source>
</reference>
<dbReference type="OrthoDB" id="536461at2759"/>
<evidence type="ECO:0000256" key="2">
    <source>
        <dbReference type="SAM" id="MobiDB-lite"/>
    </source>
</evidence>
<feature type="compositionally biased region" description="Pro residues" evidence="2">
    <location>
        <begin position="318"/>
        <end position="341"/>
    </location>
</feature>
<dbReference type="AlphaFoldDB" id="A0A150GI70"/>
<dbReference type="GO" id="GO:0016020">
    <property type="term" value="C:membrane"/>
    <property type="evidence" value="ECO:0007669"/>
    <property type="project" value="InterPro"/>
</dbReference>
<dbReference type="PROSITE" id="PS50287">
    <property type="entry name" value="SRCR_2"/>
    <property type="match status" value="2"/>
</dbReference>
<proteinExistence type="predicted"/>
<dbReference type="InterPro" id="IPR001190">
    <property type="entry name" value="SRCR"/>
</dbReference>
<dbReference type="EMBL" id="LSYV01000022">
    <property type="protein sequence ID" value="KXZ49522.1"/>
    <property type="molecule type" value="Genomic_DNA"/>
</dbReference>
<dbReference type="SMART" id="SM00202">
    <property type="entry name" value="SR"/>
    <property type="match status" value="1"/>
</dbReference>
<dbReference type="InterPro" id="IPR036772">
    <property type="entry name" value="SRCR-like_dom_sf"/>
</dbReference>
<dbReference type="Pfam" id="PF00530">
    <property type="entry name" value="SRCR"/>
    <property type="match status" value="1"/>
</dbReference>
<sequence>MPKTPPSSPPHPSAPEPPPKLPIRLIGPRAAEGRGIVQLQDPQTGEWGAFCIPAPGTPVGMAPASYDAMAYQACSQLGLPYRTAAMYDARSFPEVPGTDSMRAVAFVRWEDYACYYSELDDALSECNGVWYDNASNCTAYGMEPYRPAGVVCSASKPQPSPPPAPPRPRPPSLGLSSPLVTRITHPWTRKTNNSDGSPVTRGRLEYACRQAGLPYKGADTVSFYSMESRTLRPLPKEVPYWLTIASGCELGEDGGLSCRFLGGPEMTPGLLSYQNAKDALEDYDMMETIIHGGSCNRSLSNSPEYELFVNCTDDVSPPMSPSPPPPRPKPPTPPAPPPSPPARVRNSVKLRAKELLPGSFLYGMLEFGVLDPKTDKHVWGTLYWYQDYGDVPSDDPWAAAAMCSTLTRGSRTTGQFIPLEEYGTTRTFPNLPPASVREAVPVALHDLDCYPHFPLTQPLPLEYCDVVPAAPLPTYQDTARMSSSLANMVLSCTKAAPRSEVSYWSSDVLQLRLAGGLRSSFGRLEALTSRTSALGWGTVCSDGFTEAHAQAACRDMGLPWSRARLLPASALNTTAPANQPVVLEALDCWGFSPNGSLIEGWSYGATELSLIGGCHNGIRTLSRCGHDEDVVIECRGEDQPRGWLRLMTG</sequence>
<dbReference type="SUPFAM" id="SSF56487">
    <property type="entry name" value="SRCR-like"/>
    <property type="match status" value="1"/>
</dbReference>
<evidence type="ECO:0000313" key="4">
    <source>
        <dbReference type="EMBL" id="KXZ49522.1"/>
    </source>
</evidence>
<organism evidence="4 5">
    <name type="scientific">Gonium pectorale</name>
    <name type="common">Green alga</name>
    <dbReference type="NCBI Taxonomy" id="33097"/>
    <lineage>
        <taxon>Eukaryota</taxon>
        <taxon>Viridiplantae</taxon>
        <taxon>Chlorophyta</taxon>
        <taxon>core chlorophytes</taxon>
        <taxon>Chlorophyceae</taxon>
        <taxon>CS clade</taxon>
        <taxon>Chlamydomonadales</taxon>
        <taxon>Volvocaceae</taxon>
        <taxon>Gonium</taxon>
    </lineage>
</organism>
<feature type="region of interest" description="Disordered" evidence="2">
    <location>
        <begin position="310"/>
        <end position="344"/>
    </location>
</feature>
<dbReference type="PANTHER" id="PTHR48071">
    <property type="entry name" value="SRCR DOMAIN-CONTAINING PROTEIN"/>
    <property type="match status" value="1"/>
</dbReference>
<dbReference type="STRING" id="33097.A0A150GI70"/>
<keyword evidence="5" id="KW-1185">Reference proteome</keyword>